<sequence>MAIEVVNHRTIDGAILDQNGEIVKLRADASSVVERVLVQVLEQVECIVQGRGARWEMPFRIESYWPNSDRRRLVIALCRRCRAMRRRSPDQHGNRHSPLWSSVCSGGEVFDYPVTACMSEFRRTEGTKQKAMEMDLSKLPFHPTPANVDSSGCLSRDVGGRLPPQDARVACLIRLGHWLRQRLGREKLTVTHFEIDVPIRLQSSLQCQVACVVFCWPLHHRKRRLTPEPKLSNRVSDVAVAIANSYNGRTKLFDFRSSAQNCLPACQSRLAQHLAKRREQVD</sequence>
<dbReference type="AlphaFoldDB" id="A0A0V1BAI0"/>
<dbReference type="EMBL" id="JYDH01000074">
    <property type="protein sequence ID" value="KRY33979.1"/>
    <property type="molecule type" value="Genomic_DNA"/>
</dbReference>
<organism evidence="1 2">
    <name type="scientific">Trichinella spiralis</name>
    <name type="common">Trichina worm</name>
    <dbReference type="NCBI Taxonomy" id="6334"/>
    <lineage>
        <taxon>Eukaryota</taxon>
        <taxon>Metazoa</taxon>
        <taxon>Ecdysozoa</taxon>
        <taxon>Nematoda</taxon>
        <taxon>Enoplea</taxon>
        <taxon>Dorylaimia</taxon>
        <taxon>Trichinellida</taxon>
        <taxon>Trichinellidae</taxon>
        <taxon>Trichinella</taxon>
    </lineage>
</organism>
<comment type="caution">
    <text evidence="1">The sequence shown here is derived from an EMBL/GenBank/DDBJ whole genome shotgun (WGS) entry which is preliminary data.</text>
</comment>
<proteinExistence type="predicted"/>
<dbReference type="Proteomes" id="UP000054776">
    <property type="component" value="Unassembled WGS sequence"/>
</dbReference>
<keyword evidence="2" id="KW-1185">Reference proteome</keyword>
<dbReference type="OrthoDB" id="5918773at2759"/>
<reference evidence="1 2" key="1">
    <citation type="submission" date="2015-01" db="EMBL/GenBank/DDBJ databases">
        <title>Evolution of Trichinella species and genotypes.</title>
        <authorList>
            <person name="Korhonen P.K."/>
            <person name="Edoardo P."/>
            <person name="Giuseppe L.R."/>
            <person name="Gasser R.B."/>
        </authorList>
    </citation>
    <scope>NUCLEOTIDE SEQUENCE [LARGE SCALE GENOMIC DNA]</scope>
    <source>
        <strain evidence="1">ISS3</strain>
    </source>
</reference>
<dbReference type="InParanoid" id="A0A0V1BAI0"/>
<accession>A0A0V1BAI0</accession>
<evidence type="ECO:0000313" key="2">
    <source>
        <dbReference type="Proteomes" id="UP000054776"/>
    </source>
</evidence>
<gene>
    <name evidence="1" type="ORF">T01_7665</name>
</gene>
<name>A0A0V1BAI0_TRISP</name>
<evidence type="ECO:0000313" key="1">
    <source>
        <dbReference type="EMBL" id="KRY33979.1"/>
    </source>
</evidence>
<protein>
    <submittedName>
        <fullName evidence="1">Uncharacterized protein</fullName>
    </submittedName>
</protein>